<evidence type="ECO:0000313" key="4">
    <source>
        <dbReference type="Proteomes" id="UP000535543"/>
    </source>
</evidence>
<reference evidence="3 4" key="1">
    <citation type="submission" date="2019-05" db="EMBL/GenBank/DDBJ databases">
        <authorList>
            <person name="Lee S.D."/>
        </authorList>
    </citation>
    <scope>NUCLEOTIDE SEQUENCE [LARGE SCALE GENOMIC DNA]</scope>
    <source>
        <strain evidence="3 4">YC2-7</strain>
    </source>
</reference>
<dbReference type="PANTHER" id="PTHR33371:SF4">
    <property type="entry name" value="INTERMEMBRANE PHOSPHOLIPID TRANSPORT SYSTEM BINDING PROTEIN MLAD"/>
    <property type="match status" value="1"/>
</dbReference>
<dbReference type="InterPro" id="IPR003399">
    <property type="entry name" value="Mce/MlaD"/>
</dbReference>
<gene>
    <name evidence="3" type="ORF">FGL95_16755</name>
</gene>
<dbReference type="InterPro" id="IPR052336">
    <property type="entry name" value="MlaD_Phospholipid_Transporter"/>
</dbReference>
<dbReference type="Pfam" id="PF02470">
    <property type="entry name" value="MlaD"/>
    <property type="match status" value="1"/>
</dbReference>
<dbReference type="RefSeq" id="WP_169588833.1">
    <property type="nucleotide sequence ID" value="NZ_VCQU01000005.1"/>
</dbReference>
<evidence type="ECO:0000256" key="1">
    <source>
        <dbReference type="SAM" id="SignalP"/>
    </source>
</evidence>
<protein>
    <submittedName>
        <fullName evidence="3">MCE family protein</fullName>
    </submittedName>
</protein>
<evidence type="ECO:0000259" key="2">
    <source>
        <dbReference type="Pfam" id="PF02470"/>
    </source>
</evidence>
<accession>A0A848KEG0</accession>
<organism evidence="3 4">
    <name type="scientific">Antrihabitans stalactiti</name>
    <dbReference type="NCBI Taxonomy" id="2584121"/>
    <lineage>
        <taxon>Bacteria</taxon>
        <taxon>Bacillati</taxon>
        <taxon>Actinomycetota</taxon>
        <taxon>Actinomycetes</taxon>
        <taxon>Mycobacteriales</taxon>
        <taxon>Nocardiaceae</taxon>
        <taxon>Antrihabitans</taxon>
    </lineage>
</organism>
<sequence>MTKNNRVKLVVASAGALCLVGAASVVLVGLDSTERQTGFCAEMPDAVGLYEGNPVTQMGFEVGRVDHIEDKGDHVEVTFALGTDRSYPADVKAVTRSKSILADRSLELVGNYDGGGPELVRDNCISLGNSFTPKSISEIAGSAADFLDAMSPNNGGQALQTAIAGFDDAMKNNGAPANDLMHHAAAAMSNPDKFMADIASSIKNMGPLTEETLQKWAEIRSILDQAPEIVSSVAYDLMPGVEKVCYGIGWLVATLYDIQQSYGDTLWPFVHGGVTDVIHLAATRSKDIRELLTTIPVIAAFMRQQATPTGEITMTFQQPQVNVGVHGVPDMPLLNLLTGGIR</sequence>
<proteinExistence type="predicted"/>
<reference evidence="3 4" key="2">
    <citation type="submission" date="2020-06" db="EMBL/GenBank/DDBJ databases">
        <title>Antribacter stalactiti gen. nov., sp. nov., a new member of the family Nacardiaceae isolated from a cave.</title>
        <authorList>
            <person name="Kim I.S."/>
        </authorList>
    </citation>
    <scope>NUCLEOTIDE SEQUENCE [LARGE SCALE GENOMIC DNA]</scope>
    <source>
        <strain evidence="3 4">YC2-7</strain>
    </source>
</reference>
<keyword evidence="1" id="KW-0732">Signal</keyword>
<feature type="domain" description="Mce/MlaD" evidence="2">
    <location>
        <begin position="41"/>
        <end position="109"/>
    </location>
</feature>
<name>A0A848KEG0_9NOCA</name>
<dbReference type="EMBL" id="VCQU01000005">
    <property type="protein sequence ID" value="NMN96689.1"/>
    <property type="molecule type" value="Genomic_DNA"/>
</dbReference>
<evidence type="ECO:0000313" key="3">
    <source>
        <dbReference type="EMBL" id="NMN96689.1"/>
    </source>
</evidence>
<dbReference type="Proteomes" id="UP000535543">
    <property type="component" value="Unassembled WGS sequence"/>
</dbReference>
<keyword evidence="4" id="KW-1185">Reference proteome</keyword>
<feature type="chain" id="PRO_5033067669" evidence="1">
    <location>
        <begin position="23"/>
        <end position="342"/>
    </location>
</feature>
<comment type="caution">
    <text evidence="3">The sequence shown here is derived from an EMBL/GenBank/DDBJ whole genome shotgun (WGS) entry which is preliminary data.</text>
</comment>
<dbReference type="PANTHER" id="PTHR33371">
    <property type="entry name" value="INTERMEMBRANE PHOSPHOLIPID TRANSPORT SYSTEM BINDING PROTEIN MLAD-RELATED"/>
    <property type="match status" value="1"/>
</dbReference>
<feature type="signal peptide" evidence="1">
    <location>
        <begin position="1"/>
        <end position="22"/>
    </location>
</feature>
<dbReference type="AlphaFoldDB" id="A0A848KEG0"/>